<accession>A0A6P2BXU7</accession>
<dbReference type="OrthoDB" id="3692101at2"/>
<comment type="caution">
    <text evidence="2">The sequence shown here is derived from an EMBL/GenBank/DDBJ whole genome shotgun (WGS) entry which is preliminary data.</text>
</comment>
<dbReference type="AlphaFoldDB" id="A0A6P2BXU7"/>
<dbReference type="EMBL" id="RPFW01000003">
    <property type="protein sequence ID" value="TVZ03748.1"/>
    <property type="molecule type" value="Genomic_DNA"/>
</dbReference>
<proteinExistence type="predicted"/>
<dbReference type="RefSeq" id="WP_145853619.1">
    <property type="nucleotide sequence ID" value="NZ_RPFW01000003.1"/>
</dbReference>
<name>A0A6P2BXU7_9ACTN</name>
<keyword evidence="3" id="KW-1185">Reference proteome</keyword>
<sequence length="424" mass="44259">MTTLVRPGSAARAEGARKVASDSELREIAAAGAGFIIDPFNRRWHAAACPRVAVMTVGQAKWHVGTAAAREAFLEQRLARYPAAQPVLPCPSCGEDAPGPRALPGILSPSAGSGAGAQLRDPCMRRSASGFGVWADEYVRNDSAAGSSAGLLRRVIVGEIRSLPAPAGRVLHASYGGQRRPGTDVENLLFNNIDQTLALFGGPGSAGIRFEDLGPAVPPAPDGTPRHSCYRYCLAPRGAGFTAVQQGPLICRIPEIPVLDGPARLAARIWLAARRARPQPAGVPAEHGSFLLKVIVHQLDPAQSIKAIIDGVTAAMQRDDPGRVTEAVSRLSVLLNADPDELLALATAPGAPLGTRSRPGPASRQSLFTLDSSAQVRVTPDDDRCIAAEVTTTVNHGPTRLSAEVYTATRGPDGTGKAGQAQPP</sequence>
<organism evidence="2 3">
    <name type="scientific">Trebonia kvetii</name>
    <dbReference type="NCBI Taxonomy" id="2480626"/>
    <lineage>
        <taxon>Bacteria</taxon>
        <taxon>Bacillati</taxon>
        <taxon>Actinomycetota</taxon>
        <taxon>Actinomycetes</taxon>
        <taxon>Streptosporangiales</taxon>
        <taxon>Treboniaceae</taxon>
        <taxon>Trebonia</taxon>
    </lineage>
</organism>
<evidence type="ECO:0000256" key="1">
    <source>
        <dbReference type="SAM" id="MobiDB-lite"/>
    </source>
</evidence>
<dbReference type="Proteomes" id="UP000460272">
    <property type="component" value="Unassembled WGS sequence"/>
</dbReference>
<evidence type="ECO:0000313" key="2">
    <source>
        <dbReference type="EMBL" id="TVZ03748.1"/>
    </source>
</evidence>
<gene>
    <name evidence="2" type="ORF">EAS64_14880</name>
</gene>
<feature type="region of interest" description="Disordered" evidence="1">
    <location>
        <begin position="405"/>
        <end position="424"/>
    </location>
</feature>
<evidence type="ECO:0000313" key="3">
    <source>
        <dbReference type="Proteomes" id="UP000460272"/>
    </source>
</evidence>
<protein>
    <submittedName>
        <fullName evidence="2">Uncharacterized protein</fullName>
    </submittedName>
</protein>
<reference evidence="2 3" key="1">
    <citation type="submission" date="2018-11" db="EMBL/GenBank/DDBJ databases">
        <title>Trebonia kvetii gen.nov., sp.nov., a novel acidophilic actinobacterium, and proposal of the new actinobacterial family Treboniaceae fam. nov.</title>
        <authorList>
            <person name="Rapoport D."/>
            <person name="Sagova-Mareckova M."/>
            <person name="Sedlacek I."/>
            <person name="Provaznik J."/>
            <person name="Kralova S."/>
            <person name="Pavlinic D."/>
            <person name="Benes V."/>
            <person name="Kopecky J."/>
        </authorList>
    </citation>
    <scope>NUCLEOTIDE SEQUENCE [LARGE SCALE GENOMIC DNA]</scope>
    <source>
        <strain evidence="2 3">15Tr583</strain>
    </source>
</reference>